<gene>
    <name evidence="1" type="ORF">Krac_10736</name>
</gene>
<evidence type="ECO:0000313" key="2">
    <source>
        <dbReference type="Proteomes" id="UP000004508"/>
    </source>
</evidence>
<proteinExistence type="predicted"/>
<reference evidence="1 2" key="1">
    <citation type="journal article" date="2011" name="Stand. Genomic Sci.">
        <title>Non-contiguous finished genome sequence and contextual data of the filamentous soil bacterium Ktedonobacter racemifer type strain (SOSP1-21).</title>
        <authorList>
            <person name="Chang Y.J."/>
            <person name="Land M."/>
            <person name="Hauser L."/>
            <person name="Chertkov O."/>
            <person name="Del Rio T.G."/>
            <person name="Nolan M."/>
            <person name="Copeland A."/>
            <person name="Tice H."/>
            <person name="Cheng J.F."/>
            <person name="Lucas S."/>
            <person name="Han C."/>
            <person name="Goodwin L."/>
            <person name="Pitluck S."/>
            <person name="Ivanova N."/>
            <person name="Ovchinikova G."/>
            <person name="Pati A."/>
            <person name="Chen A."/>
            <person name="Palaniappan K."/>
            <person name="Mavromatis K."/>
            <person name="Liolios K."/>
            <person name="Brettin T."/>
            <person name="Fiebig A."/>
            <person name="Rohde M."/>
            <person name="Abt B."/>
            <person name="Goker M."/>
            <person name="Detter J.C."/>
            <person name="Woyke T."/>
            <person name="Bristow J."/>
            <person name="Eisen J.A."/>
            <person name="Markowitz V."/>
            <person name="Hugenholtz P."/>
            <person name="Kyrpides N.C."/>
            <person name="Klenk H.P."/>
            <person name="Lapidus A."/>
        </authorList>
    </citation>
    <scope>NUCLEOTIDE SEQUENCE [LARGE SCALE GENOMIC DNA]</scope>
    <source>
        <strain evidence="2">DSM 44963</strain>
    </source>
</reference>
<dbReference type="InParanoid" id="D6TID7"/>
<organism evidence="1 2">
    <name type="scientific">Ktedonobacter racemifer DSM 44963</name>
    <dbReference type="NCBI Taxonomy" id="485913"/>
    <lineage>
        <taxon>Bacteria</taxon>
        <taxon>Bacillati</taxon>
        <taxon>Chloroflexota</taxon>
        <taxon>Ktedonobacteria</taxon>
        <taxon>Ktedonobacterales</taxon>
        <taxon>Ktedonobacteraceae</taxon>
        <taxon>Ktedonobacter</taxon>
    </lineage>
</organism>
<dbReference type="SUPFAM" id="SSF48452">
    <property type="entry name" value="TPR-like"/>
    <property type="match status" value="1"/>
</dbReference>
<accession>D6TID7</accession>
<name>D6TID7_KTERA</name>
<sequence>MMQERYDEAEAALKRALEIDPDYAIAKSNLVVLRTSRRTGPPVRVELNEPLRAASSTNQSLLLRSSNLSMANRKKKATTQLGKQPPRYRFFLNPYQGMR</sequence>
<protein>
    <submittedName>
        <fullName evidence="1">Uncharacterized protein</fullName>
    </submittedName>
</protein>
<dbReference type="EMBL" id="ADVG01000001">
    <property type="protein sequence ID" value="EFH89194.1"/>
    <property type="molecule type" value="Genomic_DNA"/>
</dbReference>
<dbReference type="STRING" id="485913.Krac_10736"/>
<dbReference type="Gene3D" id="1.25.40.10">
    <property type="entry name" value="Tetratricopeptide repeat domain"/>
    <property type="match status" value="1"/>
</dbReference>
<dbReference type="RefSeq" id="WP_007905625.1">
    <property type="nucleotide sequence ID" value="NZ_ADVG01000001.1"/>
</dbReference>
<dbReference type="AlphaFoldDB" id="D6TID7"/>
<comment type="caution">
    <text evidence="1">The sequence shown here is derived from an EMBL/GenBank/DDBJ whole genome shotgun (WGS) entry which is preliminary data.</text>
</comment>
<dbReference type="InterPro" id="IPR011990">
    <property type="entry name" value="TPR-like_helical_dom_sf"/>
</dbReference>
<dbReference type="Proteomes" id="UP000004508">
    <property type="component" value="Unassembled WGS sequence"/>
</dbReference>
<keyword evidence="2" id="KW-1185">Reference proteome</keyword>
<evidence type="ECO:0000313" key="1">
    <source>
        <dbReference type="EMBL" id="EFH89194.1"/>
    </source>
</evidence>